<dbReference type="AlphaFoldDB" id="A0A2V3IEW2"/>
<dbReference type="Proteomes" id="UP000247409">
    <property type="component" value="Unassembled WGS sequence"/>
</dbReference>
<dbReference type="OrthoDB" id="9619at2759"/>
<protein>
    <submittedName>
        <fullName evidence="1">Uncharacterized protein</fullName>
    </submittedName>
</protein>
<evidence type="ECO:0000313" key="2">
    <source>
        <dbReference type="Proteomes" id="UP000247409"/>
    </source>
</evidence>
<proteinExistence type="predicted"/>
<reference evidence="1 2" key="1">
    <citation type="journal article" date="2018" name="Mol. Biol. Evol.">
        <title>Analysis of the draft genome of the red seaweed Gracilariopsis chorda provides insights into genome size evolution in Rhodophyta.</title>
        <authorList>
            <person name="Lee J."/>
            <person name="Yang E.C."/>
            <person name="Graf L."/>
            <person name="Yang J.H."/>
            <person name="Qiu H."/>
            <person name="Zel Zion U."/>
            <person name="Chan C.X."/>
            <person name="Stephens T.G."/>
            <person name="Weber A.P.M."/>
            <person name="Boo G.H."/>
            <person name="Boo S.M."/>
            <person name="Kim K.M."/>
            <person name="Shin Y."/>
            <person name="Jung M."/>
            <person name="Lee S.J."/>
            <person name="Yim H.S."/>
            <person name="Lee J.H."/>
            <person name="Bhattacharya D."/>
            <person name="Yoon H.S."/>
        </authorList>
    </citation>
    <scope>NUCLEOTIDE SEQUENCE [LARGE SCALE GENOMIC DNA]</scope>
    <source>
        <strain evidence="1 2">SKKU-2015</strain>
        <tissue evidence="1">Whole body</tissue>
    </source>
</reference>
<comment type="caution">
    <text evidence="1">The sequence shown here is derived from an EMBL/GenBank/DDBJ whole genome shotgun (WGS) entry which is preliminary data.</text>
</comment>
<name>A0A2V3IEW2_9FLOR</name>
<accession>A0A2V3IEW2</accession>
<evidence type="ECO:0000313" key="1">
    <source>
        <dbReference type="EMBL" id="PXF40607.1"/>
    </source>
</evidence>
<gene>
    <name evidence="1" type="ORF">BWQ96_09679</name>
</gene>
<keyword evidence="2" id="KW-1185">Reference proteome</keyword>
<dbReference type="EMBL" id="NBIV01000279">
    <property type="protein sequence ID" value="PXF40607.1"/>
    <property type="molecule type" value="Genomic_DNA"/>
</dbReference>
<sequence length="267" mass="29094">MGIKATVVYDAPHHTVVVLRTESNNVINRYSILETVSSFTQHCDSLRGVANTVTQVCALRGDPPYIDYTVVGSRFCFIVVRDEETAQFDLSYDVHNAMKRFESAIFNVAEALEARSVDLLLRFMRQLVTHTNEPKKKNSLFGRIGSALKSSSDSVKKNIRQEALSTAPSEASPSAALFGSKAALDSAALFGSQAALDSGAGDLHLPGTVFKWTYFAPLQSEESDLKWFVDLIRGQGVEDVGADLPKLRGNVSTQLIFLGTDSANPDT</sequence>
<organism evidence="1 2">
    <name type="scientific">Gracilariopsis chorda</name>
    <dbReference type="NCBI Taxonomy" id="448386"/>
    <lineage>
        <taxon>Eukaryota</taxon>
        <taxon>Rhodophyta</taxon>
        <taxon>Florideophyceae</taxon>
        <taxon>Rhodymeniophycidae</taxon>
        <taxon>Gracilariales</taxon>
        <taxon>Gracilariaceae</taxon>
        <taxon>Gracilariopsis</taxon>
    </lineage>
</organism>